<dbReference type="RefSeq" id="WP_247261323.1">
    <property type="nucleotide sequence ID" value="NZ_JALJQZ010000019.1"/>
</dbReference>
<evidence type="ECO:0000313" key="2">
    <source>
        <dbReference type="Proteomes" id="UP001595697"/>
    </source>
</evidence>
<name>A0ABV8EGQ6_9HYPH</name>
<accession>A0ABV8EGQ6</accession>
<proteinExistence type="predicted"/>
<evidence type="ECO:0000313" key="1">
    <source>
        <dbReference type="EMBL" id="MFC3970922.1"/>
    </source>
</evidence>
<protein>
    <submittedName>
        <fullName evidence="1">Uncharacterized protein</fullName>
    </submittedName>
</protein>
<dbReference type="Proteomes" id="UP001595697">
    <property type="component" value="Unassembled WGS sequence"/>
</dbReference>
<dbReference type="EMBL" id="JBHSBD010000129">
    <property type="protein sequence ID" value="MFC3970922.1"/>
    <property type="molecule type" value="Genomic_DNA"/>
</dbReference>
<sequence>MKDLLGPRLCRRILALVVLYRRKVASRNPRNTTGQVRGLSRIAGPTPEAAEFVRSSRAMYMASGLFRVIVRGLFASRSQPAMPGAA</sequence>
<keyword evidence="2" id="KW-1185">Reference proteome</keyword>
<gene>
    <name evidence="1" type="ORF">ACFOVS_22900</name>
</gene>
<comment type="caution">
    <text evidence="1">The sequence shown here is derived from an EMBL/GenBank/DDBJ whole genome shotgun (WGS) entry which is preliminary data.</text>
</comment>
<reference evidence="2" key="1">
    <citation type="journal article" date="2019" name="Int. J. Syst. Evol. Microbiol.">
        <title>The Global Catalogue of Microorganisms (GCM) 10K type strain sequencing project: providing services to taxonomists for standard genome sequencing and annotation.</title>
        <authorList>
            <consortium name="The Broad Institute Genomics Platform"/>
            <consortium name="The Broad Institute Genome Sequencing Center for Infectious Disease"/>
            <person name="Wu L."/>
            <person name="Ma J."/>
        </authorList>
    </citation>
    <scope>NUCLEOTIDE SEQUENCE [LARGE SCALE GENOMIC DNA]</scope>
    <source>
        <strain evidence="2">TBRC 5781</strain>
    </source>
</reference>
<organism evidence="1 2">
    <name type="scientific">Rhizobium lemnae</name>
    <dbReference type="NCBI Taxonomy" id="1214924"/>
    <lineage>
        <taxon>Bacteria</taxon>
        <taxon>Pseudomonadati</taxon>
        <taxon>Pseudomonadota</taxon>
        <taxon>Alphaproteobacteria</taxon>
        <taxon>Hyphomicrobiales</taxon>
        <taxon>Rhizobiaceae</taxon>
        <taxon>Rhizobium/Agrobacterium group</taxon>
        <taxon>Rhizobium</taxon>
    </lineage>
</organism>